<keyword evidence="1" id="KW-0808">Transferase</keyword>
<keyword evidence="4" id="KW-0547">Nucleotide-binding</keyword>
<dbReference type="GO" id="GO:0005524">
    <property type="term" value="F:ATP binding"/>
    <property type="evidence" value="ECO:0007669"/>
    <property type="project" value="UniProtKB-KW"/>
</dbReference>
<keyword evidence="1" id="KW-0723">Serine/threonine-protein kinase</keyword>
<accession>A0A8D3WKY0</accession>
<evidence type="ECO:0000256" key="2">
    <source>
        <dbReference type="SAM" id="MobiDB-lite"/>
    </source>
</evidence>
<dbReference type="EMBL" id="CP002475">
    <property type="protein sequence ID" value="ADW07000.1"/>
    <property type="molecule type" value="Genomic_DNA"/>
</dbReference>
<protein>
    <submittedName>
        <fullName evidence="4">ATP-binding region ATPase domain protein</fullName>
    </submittedName>
</protein>
<dbReference type="InterPro" id="IPR050267">
    <property type="entry name" value="Anti-sigma-factor_SerPK"/>
</dbReference>
<dbReference type="SUPFAM" id="SSF55874">
    <property type="entry name" value="ATPase domain of HSP90 chaperone/DNA topoisomerase II/histidine kinase"/>
    <property type="match status" value="1"/>
</dbReference>
<dbReference type="InterPro" id="IPR003594">
    <property type="entry name" value="HATPase_dom"/>
</dbReference>
<dbReference type="Proteomes" id="UP000002066">
    <property type="component" value="Chromosome"/>
</dbReference>
<dbReference type="InterPro" id="IPR036890">
    <property type="entry name" value="HATPase_C_sf"/>
</dbReference>
<evidence type="ECO:0000313" key="5">
    <source>
        <dbReference type="Proteomes" id="UP000002066"/>
    </source>
</evidence>
<organism evidence="4 5">
    <name type="scientific">Streptomyces pratensis (strain ATCC 33331 / IAF-45CD)</name>
    <dbReference type="NCBI Taxonomy" id="591167"/>
    <lineage>
        <taxon>Bacteria</taxon>
        <taxon>Bacillati</taxon>
        <taxon>Actinomycetota</taxon>
        <taxon>Actinomycetes</taxon>
        <taxon>Kitasatosporales</taxon>
        <taxon>Streptomycetaceae</taxon>
        <taxon>Streptomyces</taxon>
    </lineage>
</organism>
<keyword evidence="1" id="KW-0418">Kinase</keyword>
<gene>
    <name evidence="4" type="ordered locus">Sfla_5605</name>
</gene>
<sequence length="172" mass="18269">MEGGIGGSLTRGTIQAGRGPVGRERDGVAMADHQEATVTLPSDPVSVSAARRFVARVVADWGLAEDGDTADTLRLIVSELATNAVQHTFGQSPTFTVDLRLDRDVEFYLGVTDSHPRWPQRLPAAVRQDNGRGMVIIRALAKEHGGRLGVSPTPDGGKTVSIALPWPVPARA</sequence>
<dbReference type="PANTHER" id="PTHR35526">
    <property type="entry name" value="ANTI-SIGMA-F FACTOR RSBW-RELATED"/>
    <property type="match status" value="1"/>
</dbReference>
<dbReference type="Pfam" id="PF13581">
    <property type="entry name" value="HATPase_c_2"/>
    <property type="match status" value="1"/>
</dbReference>
<keyword evidence="4" id="KW-0067">ATP-binding</keyword>
<evidence type="ECO:0000313" key="4">
    <source>
        <dbReference type="EMBL" id="ADW07000.1"/>
    </source>
</evidence>
<dbReference type="CDD" id="cd16936">
    <property type="entry name" value="HATPase_RsbW-like"/>
    <property type="match status" value="1"/>
</dbReference>
<dbReference type="Gene3D" id="3.30.565.10">
    <property type="entry name" value="Histidine kinase-like ATPase, C-terminal domain"/>
    <property type="match status" value="1"/>
</dbReference>
<proteinExistence type="predicted"/>
<evidence type="ECO:0000256" key="1">
    <source>
        <dbReference type="ARBA" id="ARBA00022527"/>
    </source>
</evidence>
<dbReference type="GO" id="GO:0004674">
    <property type="term" value="F:protein serine/threonine kinase activity"/>
    <property type="evidence" value="ECO:0007669"/>
    <property type="project" value="UniProtKB-KW"/>
</dbReference>
<name>A0A8D3WKY0_STRFA</name>
<feature type="domain" description="Histidine kinase/HSP90-like ATPase" evidence="3">
    <location>
        <begin position="40"/>
        <end position="144"/>
    </location>
</feature>
<dbReference type="PANTHER" id="PTHR35526:SF3">
    <property type="entry name" value="ANTI-SIGMA-F FACTOR RSBW"/>
    <property type="match status" value="1"/>
</dbReference>
<dbReference type="AlphaFoldDB" id="A0A8D3WKY0"/>
<feature type="region of interest" description="Disordered" evidence="2">
    <location>
        <begin position="1"/>
        <end position="24"/>
    </location>
</feature>
<evidence type="ECO:0000259" key="3">
    <source>
        <dbReference type="Pfam" id="PF13581"/>
    </source>
</evidence>
<reference evidence="4 5" key="1">
    <citation type="submission" date="2011-01" db="EMBL/GenBank/DDBJ databases">
        <title>Complete sequence of chromosome of Streptomyces flavogriseus ATCC 33331.</title>
        <authorList>
            <consortium name="US DOE Joint Genome Institute"/>
            <person name="Lucas S."/>
            <person name="Copeland A."/>
            <person name="Lapidus A."/>
            <person name="Cheng J.-F."/>
            <person name="Goodwin L."/>
            <person name="Pitluck S."/>
            <person name="Davenport K."/>
            <person name="Detter J.C."/>
            <person name="Han C."/>
            <person name="Tapia R."/>
            <person name="Land M."/>
            <person name="Hauser L."/>
            <person name="Kyrpides N."/>
            <person name="Ivanova N."/>
            <person name="Ovchinnikova G."/>
            <person name="Pagani I."/>
            <person name="Brumm P."/>
            <person name="Mead D."/>
            <person name="Woyke T."/>
        </authorList>
    </citation>
    <scope>NUCLEOTIDE SEQUENCE [LARGE SCALE GENOMIC DNA]</scope>
    <source>
        <strain evidence="5">ATCC 33331 / IAF-45CD</strain>
    </source>
</reference>
<dbReference type="KEGG" id="sfa:Sfla_5605"/>